<name>A0AAW1I5R7_SAPOF</name>
<organism evidence="4 5">
    <name type="scientific">Saponaria officinalis</name>
    <name type="common">Common soapwort</name>
    <name type="synonym">Lychnis saponaria</name>
    <dbReference type="NCBI Taxonomy" id="3572"/>
    <lineage>
        <taxon>Eukaryota</taxon>
        <taxon>Viridiplantae</taxon>
        <taxon>Streptophyta</taxon>
        <taxon>Embryophyta</taxon>
        <taxon>Tracheophyta</taxon>
        <taxon>Spermatophyta</taxon>
        <taxon>Magnoliopsida</taxon>
        <taxon>eudicotyledons</taxon>
        <taxon>Gunneridae</taxon>
        <taxon>Pentapetalae</taxon>
        <taxon>Caryophyllales</taxon>
        <taxon>Caryophyllaceae</taxon>
        <taxon>Caryophylleae</taxon>
        <taxon>Saponaria</taxon>
    </lineage>
</organism>
<proteinExistence type="predicted"/>
<dbReference type="InterPro" id="IPR053168">
    <property type="entry name" value="Glutamic_endopeptidase"/>
</dbReference>
<reference evidence="4" key="1">
    <citation type="submission" date="2024-03" db="EMBL/GenBank/DDBJ databases">
        <title>WGS assembly of Saponaria officinalis var. Norfolk2.</title>
        <authorList>
            <person name="Jenkins J."/>
            <person name="Shu S."/>
            <person name="Grimwood J."/>
            <person name="Barry K."/>
            <person name="Goodstein D."/>
            <person name="Schmutz J."/>
            <person name="Leebens-Mack J."/>
            <person name="Osbourn A."/>
        </authorList>
    </citation>
    <scope>NUCLEOTIDE SEQUENCE [LARGE SCALE GENOMIC DNA]</scope>
    <source>
        <strain evidence="4">JIC</strain>
    </source>
</reference>
<dbReference type="AlphaFoldDB" id="A0AAW1I5R7"/>
<evidence type="ECO:0000259" key="3">
    <source>
        <dbReference type="PROSITE" id="PS52045"/>
    </source>
</evidence>
<evidence type="ECO:0000256" key="2">
    <source>
        <dbReference type="SAM" id="SignalP"/>
    </source>
</evidence>
<dbReference type="InterPro" id="IPR004314">
    <property type="entry name" value="Neprosin"/>
</dbReference>
<dbReference type="PANTHER" id="PTHR31589">
    <property type="entry name" value="PROTEIN, PUTATIVE (DUF239)-RELATED-RELATED"/>
    <property type="match status" value="1"/>
</dbReference>
<dbReference type="PANTHER" id="PTHR31589:SF2">
    <property type="entry name" value="ASLB (DUF239)-RELATED"/>
    <property type="match status" value="1"/>
</dbReference>
<dbReference type="InterPro" id="IPR025521">
    <property type="entry name" value="Neprosin_propep"/>
</dbReference>
<feature type="region of interest" description="Disordered" evidence="1">
    <location>
        <begin position="94"/>
        <end position="116"/>
    </location>
</feature>
<feature type="signal peptide" evidence="2">
    <location>
        <begin position="1"/>
        <end position="22"/>
    </location>
</feature>
<dbReference type="Proteomes" id="UP001443914">
    <property type="component" value="Unassembled WGS sequence"/>
</dbReference>
<sequence length="379" mass="42672">MVFQNNWRLLVGFTVLSMFIAADITQGKGLFLDVDGKIKAMRKPAVKSIQSSDGDIIDCVGIYDQPAFDHPALKNHTIQMRPSFDLKQDAINDKNKSSTLKTPGQTWQKSGSCPKGTIPIRRVRKRDLLRFSNLERFGRKSPPIATNSSNKGQLYPDRTVVVNNNVTVSLGPRPDHSSAVLVATVVHYTGSKGFITLYNPEVSRWDEYSSGQFWLQSGSPQYVESVESGWIVNKKLYGDTRTRFFTYWTDTPTGNWWLTIQNITIGYWPASLFTEILGQGATILQWGGDVYSANVRKTPHTTTAMGSGQYLGINPKDNCYIENIRVLQDPTRDWDYPNPHYVATYVDKNQCYGANFYMPGYMTEPRLFFGGPGQNSLCP</sequence>
<dbReference type="EMBL" id="JBDFQZ010000010">
    <property type="protein sequence ID" value="KAK9683839.1"/>
    <property type="molecule type" value="Genomic_DNA"/>
</dbReference>
<dbReference type="Pfam" id="PF03080">
    <property type="entry name" value="Neprosin"/>
    <property type="match status" value="1"/>
</dbReference>
<evidence type="ECO:0000313" key="5">
    <source>
        <dbReference type="Proteomes" id="UP001443914"/>
    </source>
</evidence>
<accession>A0AAW1I5R7</accession>
<dbReference type="PROSITE" id="PS52045">
    <property type="entry name" value="NEPROSIN_PEP_CD"/>
    <property type="match status" value="1"/>
</dbReference>
<dbReference type="Gene3D" id="3.90.1320.10">
    <property type="entry name" value="Outer-capsid protein sigma 3, large lobe"/>
    <property type="match status" value="1"/>
</dbReference>
<feature type="domain" description="Neprosin PEP catalytic" evidence="3">
    <location>
        <begin position="122"/>
        <end position="379"/>
    </location>
</feature>
<evidence type="ECO:0000313" key="4">
    <source>
        <dbReference type="EMBL" id="KAK9683839.1"/>
    </source>
</evidence>
<dbReference type="Pfam" id="PF14365">
    <property type="entry name" value="Neprosin_AP"/>
    <property type="match status" value="1"/>
</dbReference>
<feature type="compositionally biased region" description="Polar residues" evidence="1">
    <location>
        <begin position="97"/>
        <end position="111"/>
    </location>
</feature>
<gene>
    <name evidence="4" type="ORF">RND81_10G168000</name>
</gene>
<keyword evidence="5" id="KW-1185">Reference proteome</keyword>
<evidence type="ECO:0000256" key="1">
    <source>
        <dbReference type="SAM" id="MobiDB-lite"/>
    </source>
</evidence>
<keyword evidence="2" id="KW-0732">Signal</keyword>
<comment type="caution">
    <text evidence="4">The sequence shown here is derived from an EMBL/GenBank/DDBJ whole genome shotgun (WGS) entry which is preliminary data.</text>
</comment>
<protein>
    <recommendedName>
        <fullName evidence="3">Neprosin PEP catalytic domain-containing protein</fullName>
    </recommendedName>
</protein>
<feature type="chain" id="PRO_5043620765" description="Neprosin PEP catalytic domain-containing protein" evidence="2">
    <location>
        <begin position="23"/>
        <end position="379"/>
    </location>
</feature>